<protein>
    <submittedName>
        <fullName evidence="1">Uncharacterized protein</fullName>
    </submittedName>
</protein>
<sequence>MPTTTTTSTRTSVTTMRILTLMKPTNPSTTKALLLAEPDLASVKKTGLVVTEDSTKICPHGTLRMVGEEMPRECRESENLADSAWSKNVPVGDDFLYNGPLPLFKDEDFESLRNAKAVAQLM</sequence>
<gene>
    <name evidence="1" type="ORF">BGW36DRAFT_429932</name>
</gene>
<evidence type="ECO:0000313" key="2">
    <source>
        <dbReference type="Proteomes" id="UP001201262"/>
    </source>
</evidence>
<dbReference type="GeneID" id="70251052"/>
<organism evidence="1 2">
    <name type="scientific">Talaromyces proteolyticus</name>
    <dbReference type="NCBI Taxonomy" id="1131652"/>
    <lineage>
        <taxon>Eukaryota</taxon>
        <taxon>Fungi</taxon>
        <taxon>Dikarya</taxon>
        <taxon>Ascomycota</taxon>
        <taxon>Pezizomycotina</taxon>
        <taxon>Eurotiomycetes</taxon>
        <taxon>Eurotiomycetidae</taxon>
        <taxon>Eurotiales</taxon>
        <taxon>Trichocomaceae</taxon>
        <taxon>Talaromyces</taxon>
        <taxon>Talaromyces sect. Bacilispori</taxon>
    </lineage>
</organism>
<dbReference type="AlphaFoldDB" id="A0AAD4KMS6"/>
<name>A0AAD4KMS6_9EURO</name>
<keyword evidence="2" id="KW-1185">Reference proteome</keyword>
<comment type="caution">
    <text evidence="1">The sequence shown here is derived from an EMBL/GenBank/DDBJ whole genome shotgun (WGS) entry which is preliminary data.</text>
</comment>
<proteinExistence type="predicted"/>
<dbReference type="Proteomes" id="UP001201262">
    <property type="component" value="Unassembled WGS sequence"/>
</dbReference>
<accession>A0AAD4KMS6</accession>
<dbReference type="EMBL" id="JAJTJA010000009">
    <property type="protein sequence ID" value="KAH8693905.1"/>
    <property type="molecule type" value="Genomic_DNA"/>
</dbReference>
<dbReference type="RefSeq" id="XP_046069575.1">
    <property type="nucleotide sequence ID" value="XM_046220765.1"/>
</dbReference>
<reference evidence="1" key="1">
    <citation type="submission" date="2021-12" db="EMBL/GenBank/DDBJ databases">
        <title>Convergent genome expansion in fungi linked to evolution of root-endophyte symbiosis.</title>
        <authorList>
            <consortium name="DOE Joint Genome Institute"/>
            <person name="Ke Y.-H."/>
            <person name="Bonito G."/>
            <person name="Liao H.-L."/>
            <person name="Looney B."/>
            <person name="Rojas-Flechas A."/>
            <person name="Nash J."/>
            <person name="Hameed K."/>
            <person name="Schadt C."/>
            <person name="Martin F."/>
            <person name="Crous P.W."/>
            <person name="Miettinen O."/>
            <person name="Magnuson J.K."/>
            <person name="Labbe J."/>
            <person name="Jacobson D."/>
            <person name="Doktycz M.J."/>
            <person name="Veneault-Fourrey C."/>
            <person name="Kuo A."/>
            <person name="Mondo S."/>
            <person name="Calhoun S."/>
            <person name="Riley R."/>
            <person name="Ohm R."/>
            <person name="LaButti K."/>
            <person name="Andreopoulos B."/>
            <person name="Pangilinan J."/>
            <person name="Nolan M."/>
            <person name="Tritt A."/>
            <person name="Clum A."/>
            <person name="Lipzen A."/>
            <person name="Daum C."/>
            <person name="Barry K."/>
            <person name="Grigoriev I.V."/>
            <person name="Vilgalys R."/>
        </authorList>
    </citation>
    <scope>NUCLEOTIDE SEQUENCE</scope>
    <source>
        <strain evidence="1">PMI_201</strain>
    </source>
</reference>
<evidence type="ECO:0000313" key="1">
    <source>
        <dbReference type="EMBL" id="KAH8693905.1"/>
    </source>
</evidence>